<dbReference type="Proteomes" id="UP001139462">
    <property type="component" value="Unassembled WGS sequence"/>
</dbReference>
<evidence type="ECO:0000313" key="2">
    <source>
        <dbReference type="Proteomes" id="UP001139462"/>
    </source>
</evidence>
<dbReference type="PROSITE" id="PS51257">
    <property type="entry name" value="PROKAR_LIPOPROTEIN"/>
    <property type="match status" value="1"/>
</dbReference>
<name>A0A9X1R395_9FLAO</name>
<evidence type="ECO:0000313" key="1">
    <source>
        <dbReference type="EMBL" id="MCG2430763.1"/>
    </source>
</evidence>
<dbReference type="EMBL" id="JAIRBB010000003">
    <property type="protein sequence ID" value="MCG2430763.1"/>
    <property type="molecule type" value="Genomic_DNA"/>
</dbReference>
<dbReference type="AlphaFoldDB" id="A0A9X1R395"/>
<organism evidence="1 2">
    <name type="scientific">Aequorivita xiaoshiensis</name>
    <dbReference type="NCBI Taxonomy" id="2874476"/>
    <lineage>
        <taxon>Bacteria</taxon>
        <taxon>Pseudomonadati</taxon>
        <taxon>Bacteroidota</taxon>
        <taxon>Flavobacteriia</taxon>
        <taxon>Flavobacteriales</taxon>
        <taxon>Flavobacteriaceae</taxon>
        <taxon>Aequorivita</taxon>
    </lineage>
</organism>
<accession>A0A9X1R395</accession>
<gene>
    <name evidence="1" type="ORF">K8344_06500</name>
</gene>
<comment type="caution">
    <text evidence="1">The sequence shown here is derived from an EMBL/GenBank/DDBJ whole genome shotgun (WGS) entry which is preliminary data.</text>
</comment>
<keyword evidence="2" id="KW-1185">Reference proteome</keyword>
<protein>
    <recommendedName>
        <fullName evidence="3">Lipocalin-like domain-containing protein</fullName>
    </recommendedName>
</protein>
<sequence>MKNLNSILMKSTFILLIFILLVGCSSNKRNLTNKFYGQWAIEDMIYNNNSFKEKLNINFMVFNKENKISLPESEKGKKDTNSKWSIIEKDQTRNMLLIETGNKPFQGLYKVNFIKDKKKKLVGIELISDSTYIKAFKFFQNFDEVERNW</sequence>
<proteinExistence type="predicted"/>
<reference evidence="1" key="1">
    <citation type="submission" date="2021-09" db="EMBL/GenBank/DDBJ databases">
        <title>Genome of Aequorivita sp. strain F64183.</title>
        <authorList>
            <person name="Wang Y."/>
        </authorList>
    </citation>
    <scope>NUCLEOTIDE SEQUENCE</scope>
    <source>
        <strain evidence="1">F64183</strain>
    </source>
</reference>
<evidence type="ECO:0008006" key="3">
    <source>
        <dbReference type="Google" id="ProtNLM"/>
    </source>
</evidence>
<dbReference type="RefSeq" id="WP_185099672.1">
    <property type="nucleotide sequence ID" value="NZ_JAIRBB010000003.1"/>
</dbReference>